<sequence length="108" mass="11697">MVSRLILLILHNQHPLRLSPAGAKSASQQVRLCGPPPPWRLIIGARSAVFPQAPARAFCGGRVRGLARGSETERVDSGTRGVPDGPPLPSVRIETPNPEDFTWLEESQ</sequence>
<accession>A0ABN7AH93</accession>
<evidence type="ECO:0000313" key="2">
    <source>
        <dbReference type="EMBL" id="BES91413.1"/>
    </source>
</evidence>
<dbReference type="EMBL" id="AP028910">
    <property type="protein sequence ID" value="BES91413.1"/>
    <property type="molecule type" value="Genomic_DNA"/>
</dbReference>
<proteinExistence type="predicted"/>
<dbReference type="Proteomes" id="UP001307889">
    <property type="component" value="Chromosome 2"/>
</dbReference>
<evidence type="ECO:0000256" key="1">
    <source>
        <dbReference type="SAM" id="MobiDB-lite"/>
    </source>
</evidence>
<feature type="region of interest" description="Disordered" evidence="1">
    <location>
        <begin position="67"/>
        <end position="108"/>
    </location>
</feature>
<name>A0ABN7AH93_9HEMI</name>
<evidence type="ECO:0000313" key="3">
    <source>
        <dbReference type="Proteomes" id="UP001307889"/>
    </source>
</evidence>
<organism evidence="2 3">
    <name type="scientific">Nesidiocoris tenuis</name>
    <dbReference type="NCBI Taxonomy" id="355587"/>
    <lineage>
        <taxon>Eukaryota</taxon>
        <taxon>Metazoa</taxon>
        <taxon>Ecdysozoa</taxon>
        <taxon>Arthropoda</taxon>
        <taxon>Hexapoda</taxon>
        <taxon>Insecta</taxon>
        <taxon>Pterygota</taxon>
        <taxon>Neoptera</taxon>
        <taxon>Paraneoptera</taxon>
        <taxon>Hemiptera</taxon>
        <taxon>Heteroptera</taxon>
        <taxon>Panheteroptera</taxon>
        <taxon>Cimicomorpha</taxon>
        <taxon>Miridae</taxon>
        <taxon>Dicyphina</taxon>
        <taxon>Nesidiocoris</taxon>
    </lineage>
</organism>
<reference evidence="2 3" key="1">
    <citation type="submission" date="2023-09" db="EMBL/GenBank/DDBJ databases">
        <title>Nesidiocoris tenuis whole genome shotgun sequence.</title>
        <authorList>
            <person name="Shibata T."/>
            <person name="Shimoda M."/>
            <person name="Kobayashi T."/>
            <person name="Uehara T."/>
        </authorList>
    </citation>
    <scope>NUCLEOTIDE SEQUENCE [LARGE SCALE GENOMIC DNA]</scope>
    <source>
        <strain evidence="2 3">Japan</strain>
    </source>
</reference>
<keyword evidence="3" id="KW-1185">Reference proteome</keyword>
<protein>
    <submittedName>
        <fullName evidence="2">Uncharacterized protein</fullName>
    </submittedName>
</protein>
<gene>
    <name evidence="2" type="ORF">NTJ_04221</name>
</gene>